<organism evidence="2 3">
    <name type="scientific">Marinifilum flexuosum</name>
    <dbReference type="NCBI Taxonomy" id="1117708"/>
    <lineage>
        <taxon>Bacteria</taxon>
        <taxon>Pseudomonadati</taxon>
        <taxon>Bacteroidota</taxon>
        <taxon>Bacteroidia</taxon>
        <taxon>Marinilabiliales</taxon>
        <taxon>Marinifilaceae</taxon>
    </lineage>
</organism>
<gene>
    <name evidence="2" type="ORF">BXY64_4270</name>
</gene>
<proteinExistence type="predicted"/>
<dbReference type="SUPFAM" id="SSF55729">
    <property type="entry name" value="Acyl-CoA N-acyltransferases (Nat)"/>
    <property type="match status" value="1"/>
</dbReference>
<dbReference type="Pfam" id="PF13302">
    <property type="entry name" value="Acetyltransf_3"/>
    <property type="match status" value="1"/>
</dbReference>
<dbReference type="InterPro" id="IPR051531">
    <property type="entry name" value="N-acetyltransferase"/>
</dbReference>
<protein>
    <submittedName>
        <fullName evidence="2">Ribosomal-protein-alanine N-acetyltransferase</fullName>
    </submittedName>
</protein>
<dbReference type="AlphaFoldDB" id="A0A419WF68"/>
<reference evidence="2 3" key="1">
    <citation type="submission" date="2018-09" db="EMBL/GenBank/DDBJ databases">
        <title>Genomic Encyclopedia of Archaeal and Bacterial Type Strains, Phase II (KMG-II): from individual species to whole genera.</title>
        <authorList>
            <person name="Goeker M."/>
        </authorList>
    </citation>
    <scope>NUCLEOTIDE SEQUENCE [LARGE SCALE GENOMIC DNA]</scope>
    <source>
        <strain evidence="2 3">DSM 21950</strain>
    </source>
</reference>
<dbReference type="InterPro" id="IPR000182">
    <property type="entry name" value="GNAT_dom"/>
</dbReference>
<dbReference type="PANTHER" id="PTHR43792:SF9">
    <property type="entry name" value="RIBOSOMAL-PROTEIN-ALANINE ACETYLTRANSFERASE"/>
    <property type="match status" value="1"/>
</dbReference>
<keyword evidence="2" id="KW-0808">Transferase</keyword>
<comment type="caution">
    <text evidence="2">The sequence shown here is derived from an EMBL/GenBank/DDBJ whole genome shotgun (WGS) entry which is preliminary data.</text>
</comment>
<feature type="domain" description="N-acetyltransferase" evidence="1">
    <location>
        <begin position="57"/>
        <end position="217"/>
    </location>
</feature>
<sequence>MALLVDLSKNSDRSPYLESKIHIQHTLLSLVFISFNKPLFISPNMYKHFPILNSKRLIIREMKSTDVDIVFKFNSSKDCLKYIIREPFQSKIKAIEKLNFFLEANKKKTAYWWVFTLKETGEDIGYGGLFDISKEHNRAEIGYGIMQKHWNKGFMSEIIDEIIHFGKSSLSLHKIYAYILDGNQASIQLLEKRSFEKEAHLKEHSFTNGKYWDETIYSLINK</sequence>
<dbReference type="GO" id="GO:0008999">
    <property type="term" value="F:protein-N-terminal-alanine acetyltransferase activity"/>
    <property type="evidence" value="ECO:0007669"/>
    <property type="project" value="TreeGrafter"/>
</dbReference>
<dbReference type="PANTHER" id="PTHR43792">
    <property type="entry name" value="GNAT FAMILY, PUTATIVE (AFU_ORTHOLOGUE AFUA_3G00765)-RELATED-RELATED"/>
    <property type="match status" value="1"/>
</dbReference>
<evidence type="ECO:0000313" key="2">
    <source>
        <dbReference type="EMBL" id="RKD94107.1"/>
    </source>
</evidence>
<name>A0A419WF68_9BACT</name>
<dbReference type="PROSITE" id="PS51186">
    <property type="entry name" value="GNAT"/>
    <property type="match status" value="1"/>
</dbReference>
<dbReference type="Gene3D" id="3.40.630.30">
    <property type="match status" value="1"/>
</dbReference>
<dbReference type="EMBL" id="RAPQ01000015">
    <property type="protein sequence ID" value="RKD94107.1"/>
    <property type="molecule type" value="Genomic_DNA"/>
</dbReference>
<evidence type="ECO:0000259" key="1">
    <source>
        <dbReference type="PROSITE" id="PS51186"/>
    </source>
</evidence>
<accession>A0A419WF68</accession>
<dbReference type="GO" id="GO:0005737">
    <property type="term" value="C:cytoplasm"/>
    <property type="evidence" value="ECO:0007669"/>
    <property type="project" value="TreeGrafter"/>
</dbReference>
<evidence type="ECO:0000313" key="3">
    <source>
        <dbReference type="Proteomes" id="UP000284531"/>
    </source>
</evidence>
<dbReference type="InterPro" id="IPR016181">
    <property type="entry name" value="Acyl_CoA_acyltransferase"/>
</dbReference>
<keyword evidence="3" id="KW-1185">Reference proteome</keyword>
<dbReference type="Proteomes" id="UP000284531">
    <property type="component" value="Unassembled WGS sequence"/>
</dbReference>